<keyword evidence="6 8" id="KW-0472">Membrane</keyword>
<dbReference type="PANTHER" id="PTHR43867:SF2">
    <property type="entry name" value="CELLULOSE SYNTHASE CATALYTIC SUBUNIT A [UDP-FORMING]"/>
    <property type="match status" value="1"/>
</dbReference>
<dbReference type="AlphaFoldDB" id="A0A8J4Q4F5"/>
<dbReference type="InterPro" id="IPR001173">
    <property type="entry name" value="Glyco_trans_2-like"/>
</dbReference>
<comment type="subcellular location">
    <subcellularLocation>
        <location evidence="1">Membrane</location>
        <topology evidence="1">Multi-pass membrane protein</topology>
    </subcellularLocation>
</comment>
<keyword evidence="3" id="KW-0808">Transferase</keyword>
<dbReference type="InterPro" id="IPR050321">
    <property type="entry name" value="Glycosyltr_2/OpgH_subfam"/>
</dbReference>
<evidence type="ECO:0000256" key="7">
    <source>
        <dbReference type="SAM" id="MobiDB-lite"/>
    </source>
</evidence>
<feature type="compositionally biased region" description="Basic and acidic residues" evidence="7">
    <location>
        <begin position="215"/>
        <end position="235"/>
    </location>
</feature>
<feature type="domain" description="Glycosyltransferase 2-like" evidence="9">
    <location>
        <begin position="654"/>
        <end position="845"/>
    </location>
</feature>
<accession>A0A8J4Q4F5</accession>
<gene>
    <name evidence="10" type="ORF">CYY_000020</name>
</gene>
<feature type="transmembrane region" description="Helical" evidence="8">
    <location>
        <begin position="1024"/>
        <end position="1042"/>
    </location>
</feature>
<feature type="transmembrane region" description="Helical" evidence="8">
    <location>
        <begin position="1063"/>
        <end position="1081"/>
    </location>
</feature>
<dbReference type="Proteomes" id="UP000695562">
    <property type="component" value="Unassembled WGS sequence"/>
</dbReference>
<feature type="transmembrane region" description="Helical" evidence="8">
    <location>
        <begin position="853"/>
        <end position="875"/>
    </location>
</feature>
<feature type="compositionally biased region" description="Low complexity" evidence="7">
    <location>
        <begin position="15"/>
        <end position="36"/>
    </location>
</feature>
<feature type="region of interest" description="Disordered" evidence="7">
    <location>
        <begin position="964"/>
        <end position="985"/>
    </location>
</feature>
<feature type="region of interest" description="Disordered" evidence="7">
    <location>
        <begin position="215"/>
        <end position="242"/>
    </location>
</feature>
<evidence type="ECO:0000256" key="8">
    <source>
        <dbReference type="SAM" id="Phobius"/>
    </source>
</evidence>
<evidence type="ECO:0000256" key="5">
    <source>
        <dbReference type="ARBA" id="ARBA00022989"/>
    </source>
</evidence>
<dbReference type="Pfam" id="PF13632">
    <property type="entry name" value="Glyco_trans_2_3"/>
    <property type="match status" value="1"/>
</dbReference>
<dbReference type="GO" id="GO:0016020">
    <property type="term" value="C:membrane"/>
    <property type="evidence" value="ECO:0007669"/>
    <property type="project" value="UniProtKB-SubCell"/>
</dbReference>
<evidence type="ECO:0000313" key="10">
    <source>
        <dbReference type="EMBL" id="KAF2078649.1"/>
    </source>
</evidence>
<dbReference type="SUPFAM" id="SSF53448">
    <property type="entry name" value="Nucleotide-diphospho-sugar transferases"/>
    <property type="match status" value="1"/>
</dbReference>
<dbReference type="GO" id="GO:0016757">
    <property type="term" value="F:glycosyltransferase activity"/>
    <property type="evidence" value="ECO:0007669"/>
    <property type="project" value="UniProtKB-KW"/>
</dbReference>
<reference evidence="10" key="1">
    <citation type="submission" date="2020-01" db="EMBL/GenBank/DDBJ databases">
        <title>Development of genomics and gene disruption for Polysphondylium violaceum indicates a role for the polyketide synthase stlB in stalk morphogenesis.</title>
        <authorList>
            <person name="Narita B."/>
            <person name="Kawabe Y."/>
            <person name="Kin K."/>
            <person name="Saito T."/>
            <person name="Gibbs R."/>
            <person name="Kuspa A."/>
            <person name="Muzny D."/>
            <person name="Queller D."/>
            <person name="Richards S."/>
            <person name="Strassman J."/>
            <person name="Sucgang R."/>
            <person name="Worley K."/>
            <person name="Schaap P."/>
        </authorList>
    </citation>
    <scope>NUCLEOTIDE SEQUENCE</scope>
    <source>
        <strain evidence="10">QSvi11</strain>
    </source>
</reference>
<dbReference type="Gene3D" id="3.90.550.10">
    <property type="entry name" value="Spore Coat Polysaccharide Biosynthesis Protein SpsA, Chain A"/>
    <property type="match status" value="2"/>
</dbReference>
<comment type="caution">
    <text evidence="10">The sequence shown here is derived from an EMBL/GenBank/DDBJ whole genome shotgun (WGS) entry which is preliminary data.</text>
</comment>
<name>A0A8J4Q4F5_9MYCE</name>
<evidence type="ECO:0000259" key="9">
    <source>
        <dbReference type="Pfam" id="PF13632"/>
    </source>
</evidence>
<proteinExistence type="predicted"/>
<protein>
    <recommendedName>
        <fullName evidence="9">Glycosyltransferase 2-like domain-containing protein</fullName>
    </recommendedName>
</protein>
<evidence type="ECO:0000256" key="6">
    <source>
        <dbReference type="ARBA" id="ARBA00023136"/>
    </source>
</evidence>
<dbReference type="EMBL" id="AJWJ01000001">
    <property type="protein sequence ID" value="KAF2078649.1"/>
    <property type="molecule type" value="Genomic_DNA"/>
</dbReference>
<feature type="compositionally biased region" description="Basic and acidic residues" evidence="7">
    <location>
        <begin position="170"/>
        <end position="184"/>
    </location>
</feature>
<feature type="transmembrane region" description="Helical" evidence="8">
    <location>
        <begin position="277"/>
        <end position="300"/>
    </location>
</feature>
<keyword evidence="11" id="KW-1185">Reference proteome</keyword>
<feature type="compositionally biased region" description="Low complexity" evidence="7">
    <location>
        <begin position="58"/>
        <end position="76"/>
    </location>
</feature>
<feature type="transmembrane region" description="Helical" evidence="8">
    <location>
        <begin position="312"/>
        <end position="332"/>
    </location>
</feature>
<evidence type="ECO:0000313" key="11">
    <source>
        <dbReference type="Proteomes" id="UP000695562"/>
    </source>
</evidence>
<keyword evidence="2" id="KW-0328">Glycosyltransferase</keyword>
<feature type="compositionally biased region" description="Gly residues" evidence="7">
    <location>
        <begin position="82"/>
        <end position="96"/>
    </location>
</feature>
<organism evidence="10 11">
    <name type="scientific">Polysphondylium violaceum</name>
    <dbReference type="NCBI Taxonomy" id="133409"/>
    <lineage>
        <taxon>Eukaryota</taxon>
        <taxon>Amoebozoa</taxon>
        <taxon>Evosea</taxon>
        <taxon>Eumycetozoa</taxon>
        <taxon>Dictyostelia</taxon>
        <taxon>Dictyosteliales</taxon>
        <taxon>Dictyosteliaceae</taxon>
        <taxon>Polysphondylium</taxon>
    </lineage>
</organism>
<keyword evidence="4 8" id="KW-0812">Transmembrane</keyword>
<feature type="region of interest" description="Disordered" evidence="7">
    <location>
        <begin position="1"/>
        <end position="201"/>
    </location>
</feature>
<feature type="compositionally biased region" description="Polar residues" evidence="7">
    <location>
        <begin position="37"/>
        <end position="57"/>
    </location>
</feature>
<evidence type="ECO:0000256" key="3">
    <source>
        <dbReference type="ARBA" id="ARBA00022679"/>
    </source>
</evidence>
<feature type="compositionally biased region" description="Low complexity" evidence="7">
    <location>
        <begin position="160"/>
        <end position="169"/>
    </location>
</feature>
<evidence type="ECO:0000256" key="4">
    <source>
        <dbReference type="ARBA" id="ARBA00022692"/>
    </source>
</evidence>
<evidence type="ECO:0000256" key="1">
    <source>
        <dbReference type="ARBA" id="ARBA00004141"/>
    </source>
</evidence>
<keyword evidence="5 8" id="KW-1133">Transmembrane helix</keyword>
<evidence type="ECO:0000256" key="2">
    <source>
        <dbReference type="ARBA" id="ARBA00022676"/>
    </source>
</evidence>
<dbReference type="OrthoDB" id="72851at2759"/>
<feature type="transmembrane region" description="Helical" evidence="8">
    <location>
        <begin position="995"/>
        <end position="1018"/>
    </location>
</feature>
<sequence length="1091" mass="124966">MDKQNEGDIPINVPNNGGNSSNNSNNRETTTTSTSSHHPSQLNNTLSSHNLISSGAGSSRNLKSKPSSNNLNVKWKWNNKEGGVGGVGGAPSGSGSGKPNPMDRNDLKKKLGSDRKESVRKLKSSAVLKKKNTLMDFGDDGNQEDGNITEGLPITDLDDSGPSSSGHNNNNKDEHHQKTFRDEPLSPGLDPTSNSTPRFDTLIDPDISLAEMEEKMRQHKQYHDMQQQKERETTQAKKKQSQIQLTKKKAVAKEDSETLETIIGEEKKETVFEVKPYFSHAILQATMAVFLIWNIFYFAYRAGWTINQNDPYTLAYSILFLIVEFVSFLGSALHLNNFTNPCTFILVVTLEQILTIRRKKHPSIMMYICTYKEPPSIVSRTFRTAISMDYPSENLWIGLLDDSINYRESRGWAHLQSVEKNFLYILLQKAVYSVHNIRPPVTPQHEDPHGILNETSSKIESSTKEVIEAEVQWFIEYFLLNSWFGIHQEIQREPDDEERVLISKLRDDNFSPYRTFSTQEREKIFNFSIESLQSLWHGSAFYRPLIRSVLMKKDYVRNFISELNQQHRLRFLNNEALAMAQYQVLMMGRQEVPFDDISAGNVRIDFDTCDGPIVSPKCTYLRRRKPPIPHNKAGNINNAVFNESTKNDFEFMGLLDADQQPHPDFLKRVLPYFYHDDGHEVAFVQTPQFFSNIYPVDDPLGHRNMEFYGPVMEGRSANGACPFVGTNAIFRRQPLYDIGGIMYNSVTEDMYTGMKLQVSGYKSWYHNEVLVVGTAPVDIKETLEQRKRWAQGAVEIFSLTPWGYIRKKLGWRKMLYNLDSCVYPFLSPTAFFYGASPLIMSIWTVPIVVKDPIIFILVGVIPVMILPRVIQYMILRARRPYEAGKSGPSLWVEATDLWRAEQTFFAFAGTYISAWKEGSASIVKLLKNRKISRHKLAMWNWKRDFAKRPSIVEVFRQSKLANHDQLREEESGSRKAEQSFRTSNKESDTIKNSRLFLPNVLLFVLNCLAMLSALLRFNCFQNDMWLLIVVAGFAFSTCWHLWSFIPMALRQSEKQWPYASSYHAHNIVIFVILGFLVLLFVDVKVCIPRVG</sequence>
<dbReference type="PANTHER" id="PTHR43867">
    <property type="entry name" value="CELLULOSE SYNTHASE CATALYTIC SUBUNIT A [UDP-FORMING]"/>
    <property type="match status" value="1"/>
</dbReference>
<feature type="compositionally biased region" description="Basic and acidic residues" evidence="7">
    <location>
        <begin position="101"/>
        <end position="120"/>
    </location>
</feature>
<dbReference type="InterPro" id="IPR029044">
    <property type="entry name" value="Nucleotide-diphossugar_trans"/>
</dbReference>
<feature type="transmembrane region" description="Helical" evidence="8">
    <location>
        <begin position="814"/>
        <end position="833"/>
    </location>
</feature>